<keyword evidence="1" id="KW-0472">Membrane</keyword>
<feature type="transmembrane region" description="Helical" evidence="1">
    <location>
        <begin position="141"/>
        <end position="161"/>
    </location>
</feature>
<dbReference type="Proteomes" id="UP000254235">
    <property type="component" value="Unassembled WGS sequence"/>
</dbReference>
<organism evidence="2 3">
    <name type="scientific">Prevotella pallens</name>
    <dbReference type="NCBI Taxonomy" id="60133"/>
    <lineage>
        <taxon>Bacteria</taxon>
        <taxon>Pseudomonadati</taxon>
        <taxon>Bacteroidota</taxon>
        <taxon>Bacteroidia</taxon>
        <taxon>Bacteroidales</taxon>
        <taxon>Prevotellaceae</taxon>
        <taxon>Prevotella</taxon>
    </lineage>
</organism>
<evidence type="ECO:0000313" key="2">
    <source>
        <dbReference type="EMBL" id="SUC12696.1"/>
    </source>
</evidence>
<dbReference type="GeneID" id="78570996"/>
<feature type="transmembrane region" description="Helical" evidence="1">
    <location>
        <begin position="60"/>
        <end position="78"/>
    </location>
</feature>
<evidence type="ECO:0000256" key="1">
    <source>
        <dbReference type="SAM" id="Phobius"/>
    </source>
</evidence>
<feature type="transmembrane region" description="Helical" evidence="1">
    <location>
        <begin position="99"/>
        <end position="121"/>
    </location>
</feature>
<sequence>MNVRNKLSKWAEERISQRILYVLIGVISLVFVLFFSVGFYTPFAGDPSFNAPLFTDVLLIFMWILFGLAVLTMVVSLIRTARTMSVKQRVVNGIPTYKISIVVFGTTLLCLVLSFVFGSSRPMLINGANYTDTFWLKVSDMFVTSSIVLLLVAIAVTAFGATRYYRKKNKNANV</sequence>
<evidence type="ECO:0000313" key="3">
    <source>
        <dbReference type="Proteomes" id="UP000254235"/>
    </source>
</evidence>
<keyword evidence="1" id="KW-0812">Transmembrane</keyword>
<dbReference type="EMBL" id="UGTP01000001">
    <property type="protein sequence ID" value="SUC12696.1"/>
    <property type="molecule type" value="Genomic_DNA"/>
</dbReference>
<name>A0A379F221_9BACT</name>
<reference evidence="2 3" key="1">
    <citation type="submission" date="2018-06" db="EMBL/GenBank/DDBJ databases">
        <authorList>
            <consortium name="Pathogen Informatics"/>
            <person name="Doyle S."/>
        </authorList>
    </citation>
    <scope>NUCLEOTIDE SEQUENCE [LARGE SCALE GENOMIC DNA]</scope>
    <source>
        <strain evidence="2 3">NCTC13043</strain>
    </source>
</reference>
<gene>
    <name evidence="2" type="ORF">NCTC13043_01309</name>
</gene>
<keyword evidence="1" id="KW-1133">Transmembrane helix</keyword>
<feature type="transmembrane region" description="Helical" evidence="1">
    <location>
        <begin position="20"/>
        <end position="40"/>
    </location>
</feature>
<dbReference type="AlphaFoldDB" id="A0A379F221"/>
<accession>A0A379F221</accession>
<protein>
    <submittedName>
        <fullName evidence="2">Uncharacterized protein</fullName>
    </submittedName>
</protein>
<dbReference type="RefSeq" id="WP_115083422.1">
    <property type="nucleotide sequence ID" value="NZ_UGTP01000001.1"/>
</dbReference>
<proteinExistence type="predicted"/>
<dbReference type="OrthoDB" id="1082916at2"/>